<evidence type="ECO:0000313" key="3">
    <source>
        <dbReference type="Proteomes" id="UP000194127"/>
    </source>
</evidence>
<dbReference type="InterPro" id="IPR011009">
    <property type="entry name" value="Kinase-like_dom_sf"/>
</dbReference>
<dbReference type="EMBL" id="KZ110597">
    <property type="protein sequence ID" value="OSX62451.1"/>
    <property type="molecule type" value="Genomic_DNA"/>
</dbReference>
<dbReference type="SUPFAM" id="SSF56112">
    <property type="entry name" value="Protein kinase-like (PK-like)"/>
    <property type="match status" value="1"/>
</dbReference>
<accession>A0A1X6N1E6</accession>
<organism evidence="2 3">
    <name type="scientific">Postia placenta MAD-698-R-SB12</name>
    <dbReference type="NCBI Taxonomy" id="670580"/>
    <lineage>
        <taxon>Eukaryota</taxon>
        <taxon>Fungi</taxon>
        <taxon>Dikarya</taxon>
        <taxon>Basidiomycota</taxon>
        <taxon>Agaricomycotina</taxon>
        <taxon>Agaricomycetes</taxon>
        <taxon>Polyporales</taxon>
        <taxon>Adustoporiaceae</taxon>
        <taxon>Rhodonia</taxon>
    </lineage>
</organism>
<evidence type="ECO:0000259" key="1">
    <source>
        <dbReference type="Pfam" id="PF01636"/>
    </source>
</evidence>
<evidence type="ECO:0000313" key="2">
    <source>
        <dbReference type="EMBL" id="OSX62451.1"/>
    </source>
</evidence>
<dbReference type="Proteomes" id="UP000194127">
    <property type="component" value="Unassembled WGS sequence"/>
</dbReference>
<dbReference type="PANTHER" id="PTHR21310">
    <property type="entry name" value="AMINOGLYCOSIDE PHOSPHOTRANSFERASE-RELATED-RELATED"/>
    <property type="match status" value="1"/>
</dbReference>
<dbReference type="STRING" id="670580.A0A1X6N1E6"/>
<sequence>MLLAAVLNIYVDALEWYYYWKGTLASSVQFLPFGLVLKIQSELTIAHEGHIINFIRKHTSIPVPRVIAATAWYDRRFVLMKRVHGDNLQAVWRHLDTEQRANIVEQLRSFVLQLRALKSPHGQAVCGLNGAATLDSRVSSHPIGPFANEGAFNDRLIDAAEPYSCEEILADVRSRMRDDHRIVFTHADLAPRNILVRGGTIVAVIDWEESGWYPEHWEFVRAMYFPMAHPRDEAWMRAIRDFIPGDYEKDWLVDRELSDRMVGAF</sequence>
<reference evidence="2 3" key="1">
    <citation type="submission" date="2017-04" db="EMBL/GenBank/DDBJ databases">
        <title>Genome Sequence of the Model Brown-Rot Fungus Postia placenta SB12.</title>
        <authorList>
            <consortium name="DOE Joint Genome Institute"/>
            <person name="Gaskell J."/>
            <person name="Kersten P."/>
            <person name="Larrondo L.F."/>
            <person name="Canessa P."/>
            <person name="Martinez D."/>
            <person name="Hibbett D."/>
            <person name="Schmoll M."/>
            <person name="Kubicek C.P."/>
            <person name="Martinez A.T."/>
            <person name="Yadav J."/>
            <person name="Master E."/>
            <person name="Magnuson J.K."/>
            <person name="James T."/>
            <person name="Yaver D."/>
            <person name="Berka R."/>
            <person name="Labutti K."/>
            <person name="Lipzen A."/>
            <person name="Aerts A."/>
            <person name="Barry K."/>
            <person name="Henrissat B."/>
            <person name="Blanchette R."/>
            <person name="Grigoriev I."/>
            <person name="Cullen D."/>
        </authorList>
    </citation>
    <scope>NUCLEOTIDE SEQUENCE [LARGE SCALE GENOMIC DNA]</scope>
    <source>
        <strain evidence="2 3">MAD-698-R-SB12</strain>
    </source>
</reference>
<name>A0A1X6N1E6_9APHY</name>
<dbReference type="AlphaFoldDB" id="A0A1X6N1E6"/>
<dbReference type="Gene3D" id="3.90.1200.10">
    <property type="match status" value="1"/>
</dbReference>
<keyword evidence="3" id="KW-1185">Reference proteome</keyword>
<dbReference type="Pfam" id="PF01636">
    <property type="entry name" value="APH"/>
    <property type="match status" value="1"/>
</dbReference>
<proteinExistence type="predicted"/>
<dbReference type="GeneID" id="36325815"/>
<dbReference type="PANTHER" id="PTHR21310:SF58">
    <property type="entry name" value="AMINOGLYCOSIDE PHOSPHOTRANSFERASE DOMAIN-CONTAINING PROTEIN"/>
    <property type="match status" value="1"/>
</dbReference>
<dbReference type="InterPro" id="IPR051678">
    <property type="entry name" value="AGP_Transferase"/>
</dbReference>
<gene>
    <name evidence="2" type="ORF">POSPLADRAFT_1057064</name>
</gene>
<protein>
    <recommendedName>
        <fullName evidence="1">Aminoglycoside phosphotransferase domain-containing protein</fullName>
    </recommendedName>
</protein>
<dbReference type="OrthoDB" id="5404599at2759"/>
<dbReference type="CDD" id="cd05120">
    <property type="entry name" value="APH_ChoK_like"/>
    <property type="match status" value="1"/>
</dbReference>
<dbReference type="InterPro" id="IPR002575">
    <property type="entry name" value="Aminoglycoside_PTrfase"/>
</dbReference>
<dbReference type="RefSeq" id="XP_024339245.1">
    <property type="nucleotide sequence ID" value="XM_024480865.1"/>
</dbReference>
<feature type="domain" description="Aminoglycoside phosphotransferase" evidence="1">
    <location>
        <begin position="40"/>
        <end position="239"/>
    </location>
</feature>